<dbReference type="Proteomes" id="UP001175211">
    <property type="component" value="Unassembled WGS sequence"/>
</dbReference>
<sequence length="83" mass="8644">MDIIDFQWEHLLESSPERSLPTVTVKDAPPCTKISGMATSSTSISIATGILAFSIVSTAPGSGISLVSLIIPVIPIAPFSLAF</sequence>
<keyword evidence="1" id="KW-0812">Transmembrane</keyword>
<keyword evidence="1" id="KW-0472">Membrane</keyword>
<protein>
    <submittedName>
        <fullName evidence="2">Uncharacterized protein</fullName>
    </submittedName>
</protein>
<dbReference type="AlphaFoldDB" id="A0AA39MHU0"/>
<organism evidence="2 3">
    <name type="scientific">Armillaria tabescens</name>
    <name type="common">Ringless honey mushroom</name>
    <name type="synonym">Agaricus tabescens</name>
    <dbReference type="NCBI Taxonomy" id="1929756"/>
    <lineage>
        <taxon>Eukaryota</taxon>
        <taxon>Fungi</taxon>
        <taxon>Dikarya</taxon>
        <taxon>Basidiomycota</taxon>
        <taxon>Agaricomycotina</taxon>
        <taxon>Agaricomycetes</taxon>
        <taxon>Agaricomycetidae</taxon>
        <taxon>Agaricales</taxon>
        <taxon>Marasmiineae</taxon>
        <taxon>Physalacriaceae</taxon>
        <taxon>Desarmillaria</taxon>
    </lineage>
</organism>
<feature type="transmembrane region" description="Helical" evidence="1">
    <location>
        <begin position="62"/>
        <end position="82"/>
    </location>
</feature>
<keyword evidence="1" id="KW-1133">Transmembrane helix</keyword>
<evidence type="ECO:0000313" key="3">
    <source>
        <dbReference type="Proteomes" id="UP001175211"/>
    </source>
</evidence>
<reference evidence="2" key="1">
    <citation type="submission" date="2023-06" db="EMBL/GenBank/DDBJ databases">
        <authorList>
            <consortium name="Lawrence Berkeley National Laboratory"/>
            <person name="Ahrendt S."/>
            <person name="Sahu N."/>
            <person name="Indic B."/>
            <person name="Wong-Bajracharya J."/>
            <person name="Merenyi Z."/>
            <person name="Ke H.-M."/>
            <person name="Monk M."/>
            <person name="Kocsube S."/>
            <person name="Drula E."/>
            <person name="Lipzen A."/>
            <person name="Balint B."/>
            <person name="Henrissat B."/>
            <person name="Andreopoulos B."/>
            <person name="Martin F.M."/>
            <person name="Harder C.B."/>
            <person name="Rigling D."/>
            <person name="Ford K.L."/>
            <person name="Foster G.D."/>
            <person name="Pangilinan J."/>
            <person name="Papanicolaou A."/>
            <person name="Barry K."/>
            <person name="LaButti K."/>
            <person name="Viragh M."/>
            <person name="Koriabine M."/>
            <person name="Yan M."/>
            <person name="Riley R."/>
            <person name="Champramary S."/>
            <person name="Plett K.L."/>
            <person name="Tsai I.J."/>
            <person name="Slot J."/>
            <person name="Sipos G."/>
            <person name="Plett J."/>
            <person name="Nagy L.G."/>
            <person name="Grigoriev I.V."/>
        </authorList>
    </citation>
    <scope>NUCLEOTIDE SEQUENCE</scope>
    <source>
        <strain evidence="2">CCBAS 213</strain>
    </source>
</reference>
<evidence type="ECO:0000256" key="1">
    <source>
        <dbReference type="SAM" id="Phobius"/>
    </source>
</evidence>
<dbReference type="RefSeq" id="XP_060321682.1">
    <property type="nucleotide sequence ID" value="XM_060478790.1"/>
</dbReference>
<dbReference type="EMBL" id="JAUEPS010000194">
    <property type="protein sequence ID" value="KAK0434254.1"/>
    <property type="molecule type" value="Genomic_DNA"/>
</dbReference>
<feature type="transmembrane region" description="Helical" evidence="1">
    <location>
        <begin position="36"/>
        <end position="56"/>
    </location>
</feature>
<keyword evidence="3" id="KW-1185">Reference proteome</keyword>
<proteinExistence type="predicted"/>
<accession>A0AA39MHU0</accession>
<evidence type="ECO:0000313" key="2">
    <source>
        <dbReference type="EMBL" id="KAK0434254.1"/>
    </source>
</evidence>
<dbReference type="GeneID" id="85362338"/>
<comment type="caution">
    <text evidence="2">The sequence shown here is derived from an EMBL/GenBank/DDBJ whole genome shotgun (WGS) entry which is preliminary data.</text>
</comment>
<gene>
    <name evidence="2" type="ORF">EV420DRAFT_1654113</name>
</gene>
<name>A0AA39MHU0_ARMTA</name>